<evidence type="ECO:0000313" key="5">
    <source>
        <dbReference type="Proteomes" id="UP000593576"/>
    </source>
</evidence>
<proteinExistence type="predicted"/>
<keyword evidence="2" id="KW-0539">Nucleus</keyword>
<dbReference type="OrthoDB" id="614844at2759"/>
<dbReference type="PANTHER" id="PTHR15835:SF16">
    <property type="entry name" value="F20D23.9 PROTEIN"/>
    <property type="match status" value="1"/>
</dbReference>
<evidence type="ECO:0000259" key="3">
    <source>
        <dbReference type="Pfam" id="PF07967"/>
    </source>
</evidence>
<protein>
    <recommendedName>
        <fullName evidence="3">C3HC-type domain-containing protein</fullName>
    </recommendedName>
</protein>
<feature type="non-terminal residue" evidence="4">
    <location>
        <position position="1"/>
    </location>
</feature>
<dbReference type="AlphaFoldDB" id="A0A7J9MIK5"/>
<reference evidence="4 5" key="1">
    <citation type="journal article" date="2019" name="Genome Biol. Evol.">
        <title>Insights into the evolution of the New World diploid cottons (Gossypium, subgenus Houzingenia) based on genome sequencing.</title>
        <authorList>
            <person name="Grover C.E."/>
            <person name="Arick M.A. 2nd"/>
            <person name="Thrash A."/>
            <person name="Conover J.L."/>
            <person name="Sanders W.S."/>
            <person name="Peterson D.G."/>
            <person name="Frelichowski J.E."/>
            <person name="Scheffler J.A."/>
            <person name="Scheffler B.E."/>
            <person name="Wendel J.F."/>
        </authorList>
    </citation>
    <scope>NUCLEOTIDE SEQUENCE [LARGE SCALE GENOMIC DNA]</scope>
    <source>
        <strain evidence="4">1</strain>
        <tissue evidence="4">Leaf</tissue>
    </source>
</reference>
<feature type="domain" description="C3HC-type" evidence="3">
    <location>
        <begin position="5"/>
        <end position="65"/>
    </location>
</feature>
<dbReference type="Proteomes" id="UP000593576">
    <property type="component" value="Unassembled WGS sequence"/>
</dbReference>
<dbReference type="EMBL" id="JABFAF010000011">
    <property type="protein sequence ID" value="MBA0870774.1"/>
    <property type="molecule type" value="Genomic_DNA"/>
</dbReference>
<evidence type="ECO:0000313" key="4">
    <source>
        <dbReference type="EMBL" id="MBA0870774.1"/>
    </source>
</evidence>
<organism evidence="4 5">
    <name type="scientific">Gossypium schwendimanii</name>
    <name type="common">Cotton</name>
    <dbReference type="NCBI Taxonomy" id="34291"/>
    <lineage>
        <taxon>Eukaryota</taxon>
        <taxon>Viridiplantae</taxon>
        <taxon>Streptophyta</taxon>
        <taxon>Embryophyta</taxon>
        <taxon>Tracheophyta</taxon>
        <taxon>Spermatophyta</taxon>
        <taxon>Magnoliopsida</taxon>
        <taxon>eudicotyledons</taxon>
        <taxon>Gunneridae</taxon>
        <taxon>Pentapetalae</taxon>
        <taxon>rosids</taxon>
        <taxon>malvids</taxon>
        <taxon>Malvales</taxon>
        <taxon>Malvaceae</taxon>
        <taxon>Malvoideae</taxon>
        <taxon>Gossypium</taxon>
    </lineage>
</organism>
<name>A0A7J9MIK5_GOSSC</name>
<accession>A0A7J9MIK5</accession>
<dbReference type="GO" id="GO:0008270">
    <property type="term" value="F:zinc ion binding"/>
    <property type="evidence" value="ECO:0007669"/>
    <property type="project" value="InterPro"/>
</dbReference>
<dbReference type="GO" id="GO:0005634">
    <property type="term" value="C:nucleus"/>
    <property type="evidence" value="ECO:0007669"/>
    <property type="project" value="UniProtKB-SubCell"/>
</dbReference>
<sequence>SAFEVEDAGEAFSKQLNIGHKVSCPWRGNSCPESLVQFPPTPQSALIAGYKDRCDGLVQFQSLPINYVSEFESRSESVPELDVTRDGAFCLYSRVRYFNVFLSVG</sequence>
<keyword evidence="5" id="KW-1185">Reference proteome</keyword>
<evidence type="ECO:0000256" key="1">
    <source>
        <dbReference type="ARBA" id="ARBA00004123"/>
    </source>
</evidence>
<gene>
    <name evidence="4" type="ORF">Goshw_017029</name>
</gene>
<dbReference type="Pfam" id="PF07967">
    <property type="entry name" value="zf-C3HC"/>
    <property type="match status" value="1"/>
</dbReference>
<dbReference type="PANTHER" id="PTHR15835">
    <property type="entry name" value="NUCLEAR-INTERACTING PARTNER OF ALK"/>
    <property type="match status" value="1"/>
</dbReference>
<evidence type="ECO:0000256" key="2">
    <source>
        <dbReference type="ARBA" id="ARBA00023242"/>
    </source>
</evidence>
<feature type="non-terminal residue" evidence="4">
    <location>
        <position position="105"/>
    </location>
</feature>
<dbReference type="InterPro" id="IPR012935">
    <property type="entry name" value="NuBaID_N"/>
</dbReference>
<comment type="caution">
    <text evidence="4">The sequence shown here is derived from an EMBL/GenBank/DDBJ whole genome shotgun (WGS) entry which is preliminary data.</text>
</comment>
<comment type="subcellular location">
    <subcellularLocation>
        <location evidence="1">Nucleus</location>
    </subcellularLocation>
</comment>